<evidence type="ECO:0000256" key="4">
    <source>
        <dbReference type="PROSITE-ProRule" id="PRU00169"/>
    </source>
</evidence>
<keyword evidence="8" id="KW-1185">Reference proteome</keyword>
<evidence type="ECO:0000256" key="5">
    <source>
        <dbReference type="SAM" id="MobiDB-lite"/>
    </source>
</evidence>
<dbReference type="SUPFAM" id="SSF52172">
    <property type="entry name" value="CheY-like"/>
    <property type="match status" value="1"/>
</dbReference>
<feature type="domain" description="Response regulatory" evidence="6">
    <location>
        <begin position="1"/>
        <end position="66"/>
    </location>
</feature>
<dbReference type="CDD" id="cd17535">
    <property type="entry name" value="REC_NarL-like"/>
    <property type="match status" value="1"/>
</dbReference>
<dbReference type="PROSITE" id="PS50110">
    <property type="entry name" value="RESPONSE_REGULATORY"/>
    <property type="match status" value="1"/>
</dbReference>
<keyword evidence="1" id="KW-0805">Transcription regulation</keyword>
<evidence type="ECO:0000313" key="8">
    <source>
        <dbReference type="Proteomes" id="UP000009235"/>
    </source>
</evidence>
<proteinExistence type="predicted"/>
<feature type="modified residue" description="4-aspartylphosphate" evidence="4">
    <location>
        <position position="2"/>
    </location>
</feature>
<evidence type="ECO:0000259" key="6">
    <source>
        <dbReference type="PROSITE" id="PS50110"/>
    </source>
</evidence>
<dbReference type="eggNOG" id="COG2197">
    <property type="taxonomic scope" value="Bacteria"/>
</dbReference>
<dbReference type="Pfam" id="PF00072">
    <property type="entry name" value="Response_reg"/>
    <property type="match status" value="1"/>
</dbReference>
<evidence type="ECO:0000313" key="7">
    <source>
        <dbReference type="EMBL" id="AEF38658.1"/>
    </source>
</evidence>
<dbReference type="InterPro" id="IPR001789">
    <property type="entry name" value="Sig_transdc_resp-reg_receiver"/>
</dbReference>
<protein>
    <submittedName>
        <fullName evidence="7">Two-component system response regulator</fullName>
    </submittedName>
</protein>
<dbReference type="InterPro" id="IPR011006">
    <property type="entry name" value="CheY-like_superfamily"/>
</dbReference>
<reference evidence="7 8" key="1">
    <citation type="journal article" date="2011" name="J. Bacteriol.">
        <title>Complete genome sequence of Amycolicicoccus subflavus DQS3-9A1T, an actinomycete isolated from crude oil-polluted soil.</title>
        <authorList>
            <person name="Cai M."/>
            <person name="Chen W.M."/>
            <person name="Nie Y."/>
            <person name="Chi C.Q."/>
            <person name="Wang Y.N."/>
            <person name="Tang Y.Q."/>
            <person name="Li G.Y."/>
            <person name="Wu X.L."/>
        </authorList>
    </citation>
    <scope>NUCLEOTIDE SEQUENCE [LARGE SCALE GENOMIC DNA]</scope>
    <source>
        <strain evidence="8">DSM 45089 / DQS3-9A1</strain>
    </source>
</reference>
<dbReference type="InterPro" id="IPR039420">
    <property type="entry name" value="WalR-like"/>
</dbReference>
<dbReference type="GO" id="GO:0000160">
    <property type="term" value="P:phosphorelay signal transduction system"/>
    <property type="evidence" value="ECO:0007669"/>
    <property type="project" value="InterPro"/>
</dbReference>
<keyword evidence="4" id="KW-0597">Phosphoprotein</keyword>
<dbReference type="PANTHER" id="PTHR43214">
    <property type="entry name" value="TWO-COMPONENT RESPONSE REGULATOR"/>
    <property type="match status" value="1"/>
</dbReference>
<dbReference type="PANTHER" id="PTHR43214:SF24">
    <property type="entry name" value="TRANSCRIPTIONAL REGULATORY PROTEIN NARL-RELATED"/>
    <property type="match status" value="1"/>
</dbReference>
<accession>F6EF79</accession>
<sequence length="119" mass="12530">MDVQMPRVDGIDATREIVREELAELLVLTTFDLDEYVFGALRAGAAGFLLKTAGPGDILSAGRRVAGSPGMVSPPRPKRRAGPGRVGTRSPHRPDATLAKLGCVSRVQAAILARQAGLV</sequence>
<dbReference type="AlphaFoldDB" id="F6EF79"/>
<gene>
    <name evidence="7" type="ordered locus">AS9A_0198</name>
</gene>
<dbReference type="HOGENOM" id="CLU_2056436_0_0_11"/>
<dbReference type="Proteomes" id="UP000009235">
    <property type="component" value="Chromosome"/>
</dbReference>
<evidence type="ECO:0000256" key="1">
    <source>
        <dbReference type="ARBA" id="ARBA00023015"/>
    </source>
</evidence>
<dbReference type="GO" id="GO:0003677">
    <property type="term" value="F:DNA binding"/>
    <property type="evidence" value="ECO:0007669"/>
    <property type="project" value="UniProtKB-KW"/>
</dbReference>
<name>F6EF79_HOYSD</name>
<dbReference type="Gene3D" id="3.40.50.2300">
    <property type="match status" value="1"/>
</dbReference>
<evidence type="ECO:0000256" key="2">
    <source>
        <dbReference type="ARBA" id="ARBA00023125"/>
    </source>
</evidence>
<keyword evidence="2" id="KW-0238">DNA-binding</keyword>
<dbReference type="STRING" id="443218.AS9A_0198"/>
<dbReference type="KEGG" id="asd:AS9A_0198"/>
<evidence type="ECO:0000256" key="3">
    <source>
        <dbReference type="ARBA" id="ARBA00023163"/>
    </source>
</evidence>
<organism evidence="7 8">
    <name type="scientific">Hoyosella subflava (strain DSM 45089 / JCM 17490 / NBRC 109087 / DQS3-9A1)</name>
    <name type="common">Amycolicicoccus subflavus</name>
    <dbReference type="NCBI Taxonomy" id="443218"/>
    <lineage>
        <taxon>Bacteria</taxon>
        <taxon>Bacillati</taxon>
        <taxon>Actinomycetota</taxon>
        <taxon>Actinomycetes</taxon>
        <taxon>Mycobacteriales</taxon>
        <taxon>Hoyosellaceae</taxon>
        <taxon>Hoyosella</taxon>
    </lineage>
</organism>
<feature type="region of interest" description="Disordered" evidence="5">
    <location>
        <begin position="64"/>
        <end position="95"/>
    </location>
</feature>
<dbReference type="EMBL" id="CP002786">
    <property type="protein sequence ID" value="AEF38658.1"/>
    <property type="molecule type" value="Genomic_DNA"/>
</dbReference>
<keyword evidence="3" id="KW-0804">Transcription</keyword>
<dbReference type="InterPro" id="IPR058245">
    <property type="entry name" value="NreC/VraR/RcsB-like_REC"/>
</dbReference>